<evidence type="ECO:0000256" key="4">
    <source>
        <dbReference type="ARBA" id="ARBA00022519"/>
    </source>
</evidence>
<evidence type="ECO:0000313" key="10">
    <source>
        <dbReference type="Proteomes" id="UP000062645"/>
    </source>
</evidence>
<dbReference type="GO" id="GO:0042910">
    <property type="term" value="F:xenobiotic transmembrane transporter activity"/>
    <property type="evidence" value="ECO:0007669"/>
    <property type="project" value="TreeGrafter"/>
</dbReference>
<dbReference type="FunFam" id="1.20.1640.10:FF:000001">
    <property type="entry name" value="Efflux pump membrane transporter"/>
    <property type="match status" value="1"/>
</dbReference>
<evidence type="ECO:0000256" key="3">
    <source>
        <dbReference type="ARBA" id="ARBA00022475"/>
    </source>
</evidence>
<dbReference type="SUPFAM" id="SSF82693">
    <property type="entry name" value="Multidrug efflux transporter AcrB pore domain, PN1, PN2, PC1 and PC2 subdomains"/>
    <property type="match status" value="4"/>
</dbReference>
<dbReference type="KEGG" id="npz:ACX27_17315"/>
<dbReference type="InterPro" id="IPR001036">
    <property type="entry name" value="Acrflvin-R"/>
</dbReference>
<dbReference type="PANTHER" id="PTHR32063:SF21">
    <property type="entry name" value="MULTIDRUG RESISTANCE PROTEIN MDTB"/>
    <property type="match status" value="1"/>
</dbReference>
<keyword evidence="3" id="KW-1003">Cell membrane</keyword>
<sequence>MNISELFIRRPIMTTLVMIGVLIFGLMSYRMLPVSDLPNVDFPTIQVSANLPGANPETMAASVATPLEAQFSSIAGLSSMNSTSSLGSSQVTLQFDLSRDIDGAAQDVQAAIAKATRQLPADMPSPPSYRKVNPADQPILYISLNSAVLPLSTVDKYAETQLAQRLSMVNGVAQVQVYGSQKYAVRVLLDPESLSAKGIGVDEVADAISKGNANIPTGTLYGQEQNYTIQANGQLNDAAAYRSLIVSYQGGAPVQLGEIAQVLDSVENDKVASWYFTKTEKAKQKSNAGVRAIVLAIQKQPGTNTVEVVEAIKKLLPKFREQIPAAVNMEILYDRSQAIRESVDDVQFTLLLTIALVVLVIFLFLRNLRATIIPSLAVPLSLVATFGVMLLLGFSLDNLSLMALTLSVGFVVDDAVVMLENIVRHMEMGESRLQAALNGSREIGFTILSMTISLVAVFIPVLFMGGILGRLFREFAVTISVAILVSGIISLSLTPMLCSRFLRPPHHQQEDVAEPVKKGFKGRIQRFNRGLYNTSELYFDVMLGGYEWSLKRSLKYHRTTMFISGAIVVATVYLFMIVPKGFIPTADVGQITASTQAAEDISFDEMVKHQQAVAAIADRDPNIRAINSSVGAGGANSSSNTGRLFISLKPREERKLSADEIVQELRPKLSRIPGMKVFLQNPPAINIGGQQSKAQYQFSLQSPNIQELYQYAPTLEEKLRGLPDLQDVNSDLQIKNPQVQVDINRDQAASMGLTAEQIETALSNAYGTRQVSTIYASDSQYQVIMGVEPKYQGDPSALELLSIHSPTGQLVPLNAVATISKGVGPLTINHSGQLASVTISFNLKPGVSLGSVTEKIEQIARQTLPASITTGFQGSAQAFQSSLQGLGLLLLVAILVIYIVLGILYENFIHPLTILSSLPSAGFGALLTLLLFQVDLNIYAFVGIILLIGIVKKNGIMMVDFAIEARQSGKTPYDAIYEACVVRFRPIMMTTMAALMGTLPIALGLGAGGDTRRPLGLAVVGGLLFSQFLTLYLTPVFYTYMESWQSFMKKTPMAQTTRFSCSVKL</sequence>
<feature type="transmembrane region" description="Helical" evidence="8">
    <location>
        <begin position="559"/>
        <end position="578"/>
    </location>
</feature>
<dbReference type="FunFam" id="3.30.70.1430:FF:000001">
    <property type="entry name" value="Efflux pump membrane transporter"/>
    <property type="match status" value="1"/>
</dbReference>
<feature type="transmembrane region" description="Helical" evidence="8">
    <location>
        <begin position="12"/>
        <end position="32"/>
    </location>
</feature>
<dbReference type="Proteomes" id="UP000062645">
    <property type="component" value="Chromosome"/>
</dbReference>
<proteinExistence type="predicted"/>
<keyword evidence="10" id="KW-1185">Reference proteome</keyword>
<feature type="transmembrane region" description="Helical" evidence="8">
    <location>
        <begin position="372"/>
        <end position="394"/>
    </location>
</feature>
<dbReference type="SUPFAM" id="SSF82714">
    <property type="entry name" value="Multidrug efflux transporter AcrB TolC docking domain, DN and DC subdomains"/>
    <property type="match status" value="2"/>
</dbReference>
<dbReference type="Gene3D" id="3.30.70.1430">
    <property type="entry name" value="Multidrug efflux transporter AcrB pore domain"/>
    <property type="match status" value="2"/>
</dbReference>
<feature type="transmembrane region" description="Helical" evidence="8">
    <location>
        <begin position="475"/>
        <end position="498"/>
    </location>
</feature>
<keyword evidence="2" id="KW-0813">Transport</keyword>
<dbReference type="PANTHER" id="PTHR32063">
    <property type="match status" value="1"/>
</dbReference>
<feature type="transmembrane region" description="Helical" evidence="8">
    <location>
        <begin position="346"/>
        <end position="365"/>
    </location>
</feature>
<evidence type="ECO:0000256" key="5">
    <source>
        <dbReference type="ARBA" id="ARBA00022692"/>
    </source>
</evidence>
<keyword evidence="6 8" id="KW-1133">Transmembrane helix</keyword>
<dbReference type="Gene3D" id="1.20.1640.10">
    <property type="entry name" value="Multidrug efflux transporter AcrB transmembrane domain"/>
    <property type="match status" value="2"/>
</dbReference>
<reference evidence="9 10" key="2">
    <citation type="journal article" date="2016" name="Genome Announc.">
        <title>Draft Genome Sequence of the N2-Fixing Cyanobacterium Nostoc piscinale CENA21, Isolated from the Brazilian Amazon Floodplain.</title>
        <authorList>
            <person name="Leao T."/>
            <person name="Guimaraes P.I."/>
            <person name="de Melo A.G."/>
            <person name="Ramos R.T."/>
            <person name="Leao P.N."/>
            <person name="Silva A."/>
            <person name="Fiore M.F."/>
            <person name="Schneider M.P."/>
        </authorList>
    </citation>
    <scope>NUCLEOTIDE SEQUENCE [LARGE SCALE GENOMIC DNA]</scope>
    <source>
        <strain evidence="9 10">CENA21</strain>
    </source>
</reference>
<gene>
    <name evidence="9" type="ORF">ACX27_17315</name>
</gene>
<comment type="subcellular location">
    <subcellularLocation>
        <location evidence="1">Cell membrane</location>
        <topology evidence="1">Multi-pass membrane protein</topology>
    </subcellularLocation>
</comment>
<dbReference type="GO" id="GO:0005886">
    <property type="term" value="C:plasma membrane"/>
    <property type="evidence" value="ECO:0007669"/>
    <property type="project" value="UniProtKB-SubCell"/>
</dbReference>
<evidence type="ECO:0000256" key="1">
    <source>
        <dbReference type="ARBA" id="ARBA00004651"/>
    </source>
</evidence>
<evidence type="ECO:0000313" key="9">
    <source>
        <dbReference type="EMBL" id="ALF54197.1"/>
    </source>
</evidence>
<organism evidence="9 10">
    <name type="scientific">Nostoc piscinale CENA21</name>
    <dbReference type="NCBI Taxonomy" id="224013"/>
    <lineage>
        <taxon>Bacteria</taxon>
        <taxon>Bacillati</taxon>
        <taxon>Cyanobacteriota</taxon>
        <taxon>Cyanophyceae</taxon>
        <taxon>Nostocales</taxon>
        <taxon>Nostocaceae</taxon>
        <taxon>Nostoc</taxon>
    </lineage>
</organism>
<evidence type="ECO:0000256" key="7">
    <source>
        <dbReference type="ARBA" id="ARBA00023136"/>
    </source>
</evidence>
<keyword evidence="5 8" id="KW-0812">Transmembrane</keyword>
<feature type="transmembrane region" description="Helical" evidence="8">
    <location>
        <begin position="984"/>
        <end position="1003"/>
    </location>
</feature>
<keyword evidence="7 8" id="KW-0472">Membrane</keyword>
<feature type="transmembrane region" description="Helical" evidence="8">
    <location>
        <begin position="938"/>
        <end position="963"/>
    </location>
</feature>
<dbReference type="Gene3D" id="3.30.2090.10">
    <property type="entry name" value="Multidrug efflux transporter AcrB TolC docking domain, DN and DC subdomains"/>
    <property type="match status" value="2"/>
</dbReference>
<evidence type="ECO:0000256" key="8">
    <source>
        <dbReference type="SAM" id="Phobius"/>
    </source>
</evidence>
<evidence type="ECO:0000256" key="6">
    <source>
        <dbReference type="ARBA" id="ARBA00022989"/>
    </source>
</evidence>
<dbReference type="InterPro" id="IPR027463">
    <property type="entry name" value="AcrB_DN_DC_subdom"/>
</dbReference>
<feature type="transmembrane region" description="Helical" evidence="8">
    <location>
        <begin position="443"/>
        <end position="463"/>
    </location>
</feature>
<dbReference type="SUPFAM" id="SSF82866">
    <property type="entry name" value="Multidrug efflux transporter AcrB transmembrane domain"/>
    <property type="match status" value="2"/>
</dbReference>
<evidence type="ECO:0000256" key="2">
    <source>
        <dbReference type="ARBA" id="ARBA00022448"/>
    </source>
</evidence>
<feature type="transmembrane region" description="Helical" evidence="8">
    <location>
        <begin position="885"/>
        <end position="905"/>
    </location>
</feature>
<dbReference type="EMBL" id="CP012036">
    <property type="protein sequence ID" value="ALF54197.1"/>
    <property type="molecule type" value="Genomic_DNA"/>
</dbReference>
<reference evidence="10" key="1">
    <citation type="submission" date="2015-07" db="EMBL/GenBank/DDBJ databases">
        <title>Genome Of Nitrogen-Fixing Cyanobacterium Nostoc piscinale CENA21 From Solimoes/Amazon River Floodplain Sediments And Comparative Genomics To Uncover Biosynthetic Natural Products Potential.</title>
        <authorList>
            <person name="Leao T.F."/>
            <person name="Leao P.N."/>
            <person name="Guimaraes P.I."/>
            <person name="de Melo A.G.C."/>
            <person name="Ramos R.T.J."/>
            <person name="Silva A."/>
            <person name="Fiore M.F."/>
            <person name="Schneider M.P.C."/>
        </authorList>
    </citation>
    <scope>NUCLEOTIDE SEQUENCE [LARGE SCALE GENOMIC DNA]</scope>
    <source>
        <strain evidence="10">CENA21</strain>
    </source>
</reference>
<dbReference type="OrthoDB" id="9791035at2"/>
<dbReference type="RefSeq" id="WP_062294713.1">
    <property type="nucleotide sequence ID" value="NZ_CP012036.1"/>
</dbReference>
<dbReference type="Gene3D" id="3.30.70.1440">
    <property type="entry name" value="Multidrug efflux transporter AcrB pore domain"/>
    <property type="match status" value="1"/>
</dbReference>
<dbReference type="STRING" id="224013.ACX27_17315"/>
<protein>
    <submittedName>
        <fullName evidence="9">Acriflavine resistance protein B</fullName>
    </submittedName>
</protein>
<dbReference type="AlphaFoldDB" id="A0A0M3V5S8"/>
<keyword evidence="4" id="KW-0997">Cell inner membrane</keyword>
<name>A0A0M3V5S8_9NOSO</name>
<dbReference type="Pfam" id="PF00873">
    <property type="entry name" value="ACR_tran"/>
    <property type="match status" value="1"/>
</dbReference>
<dbReference type="PRINTS" id="PR00702">
    <property type="entry name" value="ACRIFLAVINRP"/>
</dbReference>
<dbReference type="Gene3D" id="3.30.70.1320">
    <property type="entry name" value="Multidrug efflux transporter AcrB pore domain like"/>
    <property type="match status" value="1"/>
</dbReference>
<dbReference type="PATRIC" id="fig|224013.5.peg.4148"/>
<feature type="transmembrane region" description="Helical" evidence="8">
    <location>
        <begin position="1015"/>
        <end position="1040"/>
    </location>
</feature>
<accession>A0A0M3V5S8</accession>